<keyword evidence="10 16" id="KW-0560">Oxidoreductase</keyword>
<comment type="catalytic activity">
    <reaction evidence="14">
        <text>an organic molecule + reduced [NADPH--hemoprotein reductase] + O2 = an alcohol + oxidized [NADPH--hemoprotein reductase] + H2O + H(+)</text>
        <dbReference type="Rhea" id="RHEA:17149"/>
        <dbReference type="Rhea" id="RHEA-COMP:11964"/>
        <dbReference type="Rhea" id="RHEA-COMP:11965"/>
        <dbReference type="ChEBI" id="CHEBI:15377"/>
        <dbReference type="ChEBI" id="CHEBI:15378"/>
        <dbReference type="ChEBI" id="CHEBI:15379"/>
        <dbReference type="ChEBI" id="CHEBI:30879"/>
        <dbReference type="ChEBI" id="CHEBI:57618"/>
        <dbReference type="ChEBI" id="CHEBI:58210"/>
        <dbReference type="ChEBI" id="CHEBI:142491"/>
        <dbReference type="EC" id="1.14.14.1"/>
    </reaction>
</comment>
<dbReference type="CDD" id="cd11056">
    <property type="entry name" value="CYP6-like"/>
    <property type="match status" value="1"/>
</dbReference>
<sequence>MSVLTIIITLFCLLLIIYWISRKKFNYWVSRNVIQPATLPLFGNYMKYIILRKSIHEVVRDVCVKFPKEPYIGVYYGTLPTLIVQEPELIRQIFTKDFYYFNGREASEYSHREANTKTLFFTSGDRWRVIRQNLTPLFSSAKMKKMFYLIEECSNVLSKLLDDVSETPSVEVKALVARYTIDCIGSCGFGIQTKAMLVEKNNPFFVIGEKIFEASNIRGFKNMARSVWPGLFYTLGFELFPSEVTEFFDKMLKKVFEERNYKDSGRHDFVDLVLSLKQNEHLDGDSIKNRKGGTEKCVIEVDNDFLSAQCMLFFAAGFETSATTLSFLLYELGKNFEKQKRAIAEVDEYFKRRNKLEYECMFETPYIEACINETLRLYPVLGVLTREVMEDFKLPSGVLLNKGVRIHIPVYSIHRDPKYFPNPDEFIPERFLGNEKDNIIPFTFLPFGEGPRICIGMRFAKMQVTAGLLTILRKCHIGLTKDTITKVDFEPRGITTQPSKGIHLKFTLRT</sequence>
<dbReference type="GO" id="GO:0005506">
    <property type="term" value="F:iron ion binding"/>
    <property type="evidence" value="ECO:0007669"/>
    <property type="project" value="InterPro"/>
</dbReference>
<dbReference type="PANTHER" id="PTHR24292">
    <property type="entry name" value="CYTOCHROME P450"/>
    <property type="match status" value="1"/>
</dbReference>
<dbReference type="SUPFAM" id="SSF48264">
    <property type="entry name" value="Cytochrome P450"/>
    <property type="match status" value="1"/>
</dbReference>
<evidence type="ECO:0000256" key="2">
    <source>
        <dbReference type="ARBA" id="ARBA00004174"/>
    </source>
</evidence>
<dbReference type="PROSITE" id="PS00086">
    <property type="entry name" value="CYTOCHROME_P450"/>
    <property type="match status" value="1"/>
</dbReference>
<evidence type="ECO:0000256" key="14">
    <source>
        <dbReference type="ARBA" id="ARBA00047827"/>
    </source>
</evidence>
<dbReference type="AlphaFoldDB" id="A0A1V0D9D9"/>
<evidence type="ECO:0000256" key="13">
    <source>
        <dbReference type="ARBA" id="ARBA00023136"/>
    </source>
</evidence>
<dbReference type="FunFam" id="1.10.630.10:FF:000042">
    <property type="entry name" value="Cytochrome P450"/>
    <property type="match status" value="1"/>
</dbReference>
<evidence type="ECO:0000256" key="16">
    <source>
        <dbReference type="RuleBase" id="RU000461"/>
    </source>
</evidence>
<evidence type="ECO:0000256" key="4">
    <source>
        <dbReference type="ARBA" id="ARBA00010617"/>
    </source>
</evidence>
<evidence type="ECO:0000256" key="15">
    <source>
        <dbReference type="PIRSR" id="PIRSR602401-1"/>
    </source>
</evidence>
<evidence type="ECO:0000256" key="5">
    <source>
        <dbReference type="ARBA" id="ARBA00012109"/>
    </source>
</evidence>
<organism evidence="18">
    <name type="scientific">Pieris rapae</name>
    <name type="common">Small white butterfly</name>
    <name type="synonym">Artogeia rapae</name>
    <dbReference type="NCBI Taxonomy" id="64459"/>
    <lineage>
        <taxon>Eukaryota</taxon>
        <taxon>Metazoa</taxon>
        <taxon>Ecdysozoa</taxon>
        <taxon>Arthropoda</taxon>
        <taxon>Hexapoda</taxon>
        <taxon>Insecta</taxon>
        <taxon>Pterygota</taxon>
        <taxon>Neoptera</taxon>
        <taxon>Endopterygota</taxon>
        <taxon>Lepidoptera</taxon>
        <taxon>Glossata</taxon>
        <taxon>Ditrysia</taxon>
        <taxon>Papilionoidea</taxon>
        <taxon>Pieridae</taxon>
        <taxon>Pierinae</taxon>
        <taxon>Pieris</taxon>
    </lineage>
</organism>
<feature type="transmembrane region" description="Helical" evidence="17">
    <location>
        <begin position="6"/>
        <end position="21"/>
    </location>
</feature>
<keyword evidence="13 17" id="KW-0472">Membrane</keyword>
<keyword evidence="7 15" id="KW-0479">Metal-binding</keyword>
<proteinExistence type="evidence at transcript level"/>
<comment type="cofactor">
    <cofactor evidence="1 15">
        <name>heme</name>
        <dbReference type="ChEBI" id="CHEBI:30413"/>
    </cofactor>
</comment>
<keyword evidence="9" id="KW-0492">Microsome</keyword>
<keyword evidence="12 16" id="KW-0503">Monooxygenase</keyword>
<evidence type="ECO:0000256" key="17">
    <source>
        <dbReference type="SAM" id="Phobius"/>
    </source>
</evidence>
<dbReference type="PRINTS" id="PR00385">
    <property type="entry name" value="P450"/>
</dbReference>
<dbReference type="GO" id="GO:0020037">
    <property type="term" value="F:heme binding"/>
    <property type="evidence" value="ECO:0007669"/>
    <property type="project" value="InterPro"/>
</dbReference>
<keyword evidence="17" id="KW-1133">Transmembrane helix</keyword>
<name>A0A1V0D9D9_PIERA</name>
<protein>
    <recommendedName>
        <fullName evidence="5">unspecific monooxygenase</fullName>
        <ecNumber evidence="5">1.14.14.1</ecNumber>
    </recommendedName>
</protein>
<dbReference type="InterPro" id="IPR017972">
    <property type="entry name" value="Cyt_P450_CS"/>
</dbReference>
<dbReference type="GO" id="GO:0016712">
    <property type="term" value="F:oxidoreductase activity, acting on paired donors, with incorporation or reduction of molecular oxygen, reduced flavin or flavoprotein as one donor, and incorporation of one atom of oxygen"/>
    <property type="evidence" value="ECO:0007669"/>
    <property type="project" value="UniProtKB-EC"/>
</dbReference>
<evidence type="ECO:0000256" key="6">
    <source>
        <dbReference type="ARBA" id="ARBA00022617"/>
    </source>
</evidence>
<dbReference type="PANTHER" id="PTHR24292:SF45">
    <property type="entry name" value="CYTOCHROME P450 6G1-RELATED"/>
    <property type="match status" value="1"/>
</dbReference>
<dbReference type="PRINTS" id="PR00463">
    <property type="entry name" value="EP450I"/>
</dbReference>
<comment type="subcellular location">
    <subcellularLocation>
        <location evidence="3">Endoplasmic reticulum membrane</location>
        <topology evidence="3">Peripheral membrane protein</topology>
    </subcellularLocation>
    <subcellularLocation>
        <location evidence="2">Microsome membrane</location>
        <topology evidence="2">Peripheral membrane protein</topology>
    </subcellularLocation>
</comment>
<dbReference type="InterPro" id="IPR036396">
    <property type="entry name" value="Cyt_P450_sf"/>
</dbReference>
<evidence type="ECO:0000256" key="8">
    <source>
        <dbReference type="ARBA" id="ARBA00022824"/>
    </source>
</evidence>
<dbReference type="EMBL" id="KY212043">
    <property type="protein sequence ID" value="ARA91607.1"/>
    <property type="molecule type" value="mRNA"/>
</dbReference>
<keyword evidence="8" id="KW-0256">Endoplasmic reticulum</keyword>
<evidence type="ECO:0000256" key="12">
    <source>
        <dbReference type="ARBA" id="ARBA00023033"/>
    </source>
</evidence>
<keyword evidence="17" id="KW-0812">Transmembrane</keyword>
<evidence type="ECO:0000313" key="18">
    <source>
        <dbReference type="EMBL" id="ARA91607.1"/>
    </source>
</evidence>
<keyword evidence="6 15" id="KW-0349">Heme</keyword>
<evidence type="ECO:0000256" key="1">
    <source>
        <dbReference type="ARBA" id="ARBA00001971"/>
    </source>
</evidence>
<dbReference type="EC" id="1.14.14.1" evidence="5"/>
<evidence type="ECO:0000256" key="11">
    <source>
        <dbReference type="ARBA" id="ARBA00023004"/>
    </source>
</evidence>
<dbReference type="Pfam" id="PF00067">
    <property type="entry name" value="p450"/>
    <property type="match status" value="1"/>
</dbReference>
<dbReference type="Gene3D" id="1.10.630.10">
    <property type="entry name" value="Cytochrome P450"/>
    <property type="match status" value="1"/>
</dbReference>
<keyword evidence="11 15" id="KW-0408">Iron</keyword>
<dbReference type="GO" id="GO:0005789">
    <property type="term" value="C:endoplasmic reticulum membrane"/>
    <property type="evidence" value="ECO:0007669"/>
    <property type="project" value="UniProtKB-SubCell"/>
</dbReference>
<dbReference type="InterPro" id="IPR050476">
    <property type="entry name" value="Insect_CytP450_Detox"/>
</dbReference>
<evidence type="ECO:0000256" key="9">
    <source>
        <dbReference type="ARBA" id="ARBA00022848"/>
    </source>
</evidence>
<evidence type="ECO:0000256" key="3">
    <source>
        <dbReference type="ARBA" id="ARBA00004406"/>
    </source>
</evidence>
<accession>A0A1V0D9D9</accession>
<dbReference type="InterPro" id="IPR001128">
    <property type="entry name" value="Cyt_P450"/>
</dbReference>
<feature type="binding site" description="axial binding residue" evidence="15">
    <location>
        <position position="454"/>
    </location>
    <ligand>
        <name>heme</name>
        <dbReference type="ChEBI" id="CHEBI:30413"/>
    </ligand>
    <ligandPart>
        <name>Fe</name>
        <dbReference type="ChEBI" id="CHEBI:18248"/>
    </ligandPart>
</feature>
<dbReference type="InterPro" id="IPR002401">
    <property type="entry name" value="Cyt_P450_E_grp-I"/>
</dbReference>
<evidence type="ECO:0000256" key="10">
    <source>
        <dbReference type="ARBA" id="ARBA00023002"/>
    </source>
</evidence>
<comment type="similarity">
    <text evidence="4 16">Belongs to the cytochrome P450 family.</text>
</comment>
<reference evidence="18" key="1">
    <citation type="submission" date="2016-11" db="EMBL/GenBank/DDBJ databases">
        <title>Identification of cytochrome P450 monooxygenase genes from the cabbage butterfly, Pieris rapae.</title>
        <authorList>
            <person name="Liu S."/>
        </authorList>
    </citation>
    <scope>NUCLEOTIDE SEQUENCE</scope>
    <source>
        <strain evidence="18">SH</strain>
    </source>
</reference>
<evidence type="ECO:0000256" key="7">
    <source>
        <dbReference type="ARBA" id="ARBA00022723"/>
    </source>
</evidence>